<keyword evidence="3" id="KW-1185">Reference proteome</keyword>
<dbReference type="PANTHER" id="PTHR23419:SF8">
    <property type="entry name" value="FI09726P"/>
    <property type="match status" value="1"/>
</dbReference>
<dbReference type="InterPro" id="IPR011322">
    <property type="entry name" value="N-reg_PII-like_a/b"/>
</dbReference>
<dbReference type="GO" id="GO:0005507">
    <property type="term" value="F:copper ion binding"/>
    <property type="evidence" value="ECO:0007669"/>
    <property type="project" value="TreeGrafter"/>
</dbReference>
<comment type="similarity">
    <text evidence="1">Belongs to the CutA family.</text>
</comment>
<reference evidence="2" key="1">
    <citation type="submission" date="2021-06" db="EMBL/GenBank/DDBJ databases">
        <authorList>
            <person name="Kallberg Y."/>
            <person name="Tangrot J."/>
            <person name="Rosling A."/>
        </authorList>
    </citation>
    <scope>NUCLEOTIDE SEQUENCE</scope>
    <source>
        <strain evidence="2">FL130A</strain>
    </source>
</reference>
<dbReference type="Gene3D" id="3.30.70.120">
    <property type="match status" value="1"/>
</dbReference>
<dbReference type="AlphaFoldDB" id="A0A9N9CXP6"/>
<gene>
    <name evidence="2" type="ORF">ALEPTO_LOCUS8754</name>
</gene>
<evidence type="ECO:0000313" key="2">
    <source>
        <dbReference type="EMBL" id="CAG8615840.1"/>
    </source>
</evidence>
<dbReference type="SUPFAM" id="SSF54913">
    <property type="entry name" value="GlnB-like"/>
    <property type="match status" value="1"/>
</dbReference>
<proteinExistence type="inferred from homology"/>
<dbReference type="PANTHER" id="PTHR23419">
    <property type="entry name" value="DIVALENT CATION TOLERANCE CUTA-RELATED"/>
    <property type="match status" value="1"/>
</dbReference>
<protein>
    <submittedName>
        <fullName evidence="2">13659_t:CDS:1</fullName>
    </submittedName>
</protein>
<dbReference type="EMBL" id="CAJVPS010005513">
    <property type="protein sequence ID" value="CAG8615840.1"/>
    <property type="molecule type" value="Genomic_DNA"/>
</dbReference>
<organism evidence="2 3">
    <name type="scientific">Ambispora leptoticha</name>
    <dbReference type="NCBI Taxonomy" id="144679"/>
    <lineage>
        <taxon>Eukaryota</taxon>
        <taxon>Fungi</taxon>
        <taxon>Fungi incertae sedis</taxon>
        <taxon>Mucoromycota</taxon>
        <taxon>Glomeromycotina</taxon>
        <taxon>Glomeromycetes</taxon>
        <taxon>Archaeosporales</taxon>
        <taxon>Ambisporaceae</taxon>
        <taxon>Ambispora</taxon>
    </lineage>
</organism>
<dbReference type="OrthoDB" id="2017693at2759"/>
<sequence length="110" mass="12555">MPQQNLVTARIIFVTCPGETAKKLARGLIEKKLAASVNIIHGLTSLYWWDAKIEEATEQMLLIKTEEKHVQELIEYVEKNHVYQVPGVISIKIDEGSTKYLDWIKESTEA</sequence>
<dbReference type="Proteomes" id="UP000789508">
    <property type="component" value="Unassembled WGS sequence"/>
</dbReference>
<evidence type="ECO:0000256" key="1">
    <source>
        <dbReference type="ARBA" id="ARBA00010169"/>
    </source>
</evidence>
<evidence type="ECO:0000313" key="3">
    <source>
        <dbReference type="Proteomes" id="UP000789508"/>
    </source>
</evidence>
<dbReference type="GO" id="GO:0010038">
    <property type="term" value="P:response to metal ion"/>
    <property type="evidence" value="ECO:0007669"/>
    <property type="project" value="InterPro"/>
</dbReference>
<comment type="caution">
    <text evidence="2">The sequence shown here is derived from an EMBL/GenBank/DDBJ whole genome shotgun (WGS) entry which is preliminary data.</text>
</comment>
<name>A0A9N9CXP6_9GLOM</name>
<dbReference type="InterPro" id="IPR004323">
    <property type="entry name" value="Ion_tolerance_CutA"/>
</dbReference>
<accession>A0A9N9CXP6</accession>
<dbReference type="Pfam" id="PF03091">
    <property type="entry name" value="CutA1"/>
    <property type="match status" value="1"/>
</dbReference>
<dbReference type="InterPro" id="IPR015867">
    <property type="entry name" value="N-reg_PII/ATP_PRibTrfase_C"/>
</dbReference>